<dbReference type="GO" id="GO:0003677">
    <property type="term" value="F:DNA binding"/>
    <property type="evidence" value="ECO:0007669"/>
    <property type="project" value="UniProtKB-KW"/>
</dbReference>
<dbReference type="RefSeq" id="WP_246576690.1">
    <property type="nucleotide sequence ID" value="NZ_JAGSOG010000098.1"/>
</dbReference>
<keyword evidence="7" id="KW-1185">Reference proteome</keyword>
<dbReference type="SUPFAM" id="SSF46894">
    <property type="entry name" value="C-terminal effector domain of the bipartite response regulators"/>
    <property type="match status" value="1"/>
</dbReference>
<evidence type="ECO:0000256" key="1">
    <source>
        <dbReference type="ARBA" id="ARBA00023015"/>
    </source>
</evidence>
<feature type="region of interest" description="Disordered" evidence="4">
    <location>
        <begin position="1"/>
        <end position="22"/>
    </location>
</feature>
<evidence type="ECO:0000259" key="5">
    <source>
        <dbReference type="PROSITE" id="PS50043"/>
    </source>
</evidence>
<keyword evidence="3" id="KW-0804">Transcription</keyword>
<name>A0A941IT24_9ACTN</name>
<dbReference type="InterPro" id="IPR000792">
    <property type="entry name" value="Tscrpt_reg_LuxR_C"/>
</dbReference>
<dbReference type="InterPro" id="IPR016032">
    <property type="entry name" value="Sig_transdc_resp-reg_C-effctor"/>
</dbReference>
<dbReference type="GO" id="GO:0006355">
    <property type="term" value="P:regulation of DNA-templated transcription"/>
    <property type="evidence" value="ECO:0007669"/>
    <property type="project" value="InterPro"/>
</dbReference>
<dbReference type="Gene3D" id="1.10.10.10">
    <property type="entry name" value="Winged helix-like DNA-binding domain superfamily/Winged helix DNA-binding domain"/>
    <property type="match status" value="1"/>
</dbReference>
<proteinExistence type="predicted"/>
<evidence type="ECO:0000256" key="3">
    <source>
        <dbReference type="ARBA" id="ARBA00023163"/>
    </source>
</evidence>
<dbReference type="PRINTS" id="PR00038">
    <property type="entry name" value="HTHLUXR"/>
</dbReference>
<organism evidence="6 7">
    <name type="scientific">Actinospica durhamensis</name>
    <dbReference type="NCBI Taxonomy" id="1508375"/>
    <lineage>
        <taxon>Bacteria</taxon>
        <taxon>Bacillati</taxon>
        <taxon>Actinomycetota</taxon>
        <taxon>Actinomycetes</taxon>
        <taxon>Catenulisporales</taxon>
        <taxon>Actinospicaceae</taxon>
        <taxon>Actinospica</taxon>
    </lineage>
</organism>
<dbReference type="AlphaFoldDB" id="A0A941IT24"/>
<dbReference type="PROSITE" id="PS50043">
    <property type="entry name" value="HTH_LUXR_2"/>
    <property type="match status" value="1"/>
</dbReference>
<dbReference type="InterPro" id="IPR036388">
    <property type="entry name" value="WH-like_DNA-bd_sf"/>
</dbReference>
<dbReference type="CDD" id="cd06170">
    <property type="entry name" value="LuxR_C_like"/>
    <property type="match status" value="1"/>
</dbReference>
<keyword evidence="2" id="KW-0238">DNA-binding</keyword>
<dbReference type="SMART" id="SM00421">
    <property type="entry name" value="HTH_LUXR"/>
    <property type="match status" value="1"/>
</dbReference>
<evidence type="ECO:0000313" key="7">
    <source>
        <dbReference type="Proteomes" id="UP000675781"/>
    </source>
</evidence>
<evidence type="ECO:0000256" key="2">
    <source>
        <dbReference type="ARBA" id="ARBA00023125"/>
    </source>
</evidence>
<protein>
    <recommendedName>
        <fullName evidence="5">HTH luxR-type domain-containing protein</fullName>
    </recommendedName>
</protein>
<sequence>MSDIQPENSTIRHAARGKGPVAGAVDPEELCQALERPLTVLSGLVEAAAAADRAHHGAQLRTLLERVSRQAAAVQALAEVALGPPLVPAAPRSPAASTLTTRESEVLALVGDGLANKEIAHRLGITPATVRTHVQNILTKLGVCNRRQAAALLAGRLPHPA</sequence>
<dbReference type="PANTHER" id="PTHR44688:SF16">
    <property type="entry name" value="DNA-BINDING TRANSCRIPTIONAL ACTIVATOR DEVR_DOSR"/>
    <property type="match status" value="1"/>
</dbReference>
<feature type="domain" description="HTH luxR-type" evidence="5">
    <location>
        <begin position="92"/>
        <end position="157"/>
    </location>
</feature>
<dbReference type="Pfam" id="PF00196">
    <property type="entry name" value="GerE"/>
    <property type="match status" value="1"/>
</dbReference>
<feature type="compositionally biased region" description="Polar residues" evidence="4">
    <location>
        <begin position="1"/>
        <end position="11"/>
    </location>
</feature>
<gene>
    <name evidence="6" type="ORF">KDL01_19790</name>
</gene>
<reference evidence="6" key="1">
    <citation type="submission" date="2021-04" db="EMBL/GenBank/DDBJ databases">
        <title>Genome based classification of Actinospica acidithermotolerans sp. nov., an actinobacterium isolated from an Indonesian hot spring.</title>
        <authorList>
            <person name="Kusuma A.B."/>
            <person name="Putra K.E."/>
            <person name="Nafisah S."/>
            <person name="Loh J."/>
            <person name="Nouioui I."/>
            <person name="Goodfellow M."/>
        </authorList>
    </citation>
    <scope>NUCLEOTIDE SEQUENCE</scope>
    <source>
        <strain evidence="6">CSCA 57</strain>
    </source>
</reference>
<keyword evidence="1" id="KW-0805">Transcription regulation</keyword>
<dbReference type="PROSITE" id="PS00622">
    <property type="entry name" value="HTH_LUXR_1"/>
    <property type="match status" value="1"/>
</dbReference>
<dbReference type="PANTHER" id="PTHR44688">
    <property type="entry name" value="DNA-BINDING TRANSCRIPTIONAL ACTIVATOR DEVR_DOSR"/>
    <property type="match status" value="1"/>
</dbReference>
<evidence type="ECO:0000256" key="4">
    <source>
        <dbReference type="SAM" id="MobiDB-lite"/>
    </source>
</evidence>
<dbReference type="Proteomes" id="UP000675781">
    <property type="component" value="Unassembled WGS sequence"/>
</dbReference>
<evidence type="ECO:0000313" key="6">
    <source>
        <dbReference type="EMBL" id="MBR7835528.1"/>
    </source>
</evidence>
<comment type="caution">
    <text evidence="6">The sequence shown here is derived from an EMBL/GenBank/DDBJ whole genome shotgun (WGS) entry which is preliminary data.</text>
</comment>
<feature type="non-terminal residue" evidence="6">
    <location>
        <position position="161"/>
    </location>
</feature>
<dbReference type="EMBL" id="JAGSOG010000098">
    <property type="protein sequence ID" value="MBR7835528.1"/>
    <property type="molecule type" value="Genomic_DNA"/>
</dbReference>
<accession>A0A941IT24</accession>